<keyword evidence="2" id="KW-1185">Reference proteome</keyword>
<reference evidence="1 2" key="1">
    <citation type="submission" date="2020-08" db="EMBL/GenBank/DDBJ databases">
        <title>Genomic Encyclopedia of Type Strains, Phase IV (KMG-IV): sequencing the most valuable type-strain genomes for metagenomic binning, comparative biology and taxonomic classification.</title>
        <authorList>
            <person name="Goeker M."/>
        </authorList>
    </citation>
    <scope>NUCLEOTIDE SEQUENCE [LARGE SCALE GENOMIC DNA]</scope>
    <source>
        <strain evidence="1 2">DSM 102238</strain>
    </source>
</reference>
<dbReference type="AlphaFoldDB" id="A0A7W6H7T1"/>
<dbReference type="Proteomes" id="UP000542776">
    <property type="component" value="Unassembled WGS sequence"/>
</dbReference>
<comment type="caution">
    <text evidence="1">The sequence shown here is derived from an EMBL/GenBank/DDBJ whole genome shotgun (WGS) entry which is preliminary data.</text>
</comment>
<gene>
    <name evidence="1" type="ORF">GGR04_004037</name>
</gene>
<proteinExistence type="predicted"/>
<organism evidence="1 2">
    <name type="scientific">Aureimonas pseudogalii</name>
    <dbReference type="NCBI Taxonomy" id="1744844"/>
    <lineage>
        <taxon>Bacteria</taxon>
        <taxon>Pseudomonadati</taxon>
        <taxon>Pseudomonadota</taxon>
        <taxon>Alphaproteobacteria</taxon>
        <taxon>Hyphomicrobiales</taxon>
        <taxon>Aurantimonadaceae</taxon>
        <taxon>Aureimonas</taxon>
    </lineage>
</organism>
<evidence type="ECO:0000313" key="2">
    <source>
        <dbReference type="Proteomes" id="UP000542776"/>
    </source>
</evidence>
<evidence type="ECO:0000313" key="1">
    <source>
        <dbReference type="EMBL" id="MBB4000161.1"/>
    </source>
</evidence>
<accession>A0A7W6H7T1</accession>
<name>A0A7W6H7T1_9HYPH</name>
<protein>
    <submittedName>
        <fullName evidence="1">Uncharacterized protein</fullName>
    </submittedName>
</protein>
<dbReference type="EMBL" id="JACIEK010000015">
    <property type="protein sequence ID" value="MBB4000161.1"/>
    <property type="molecule type" value="Genomic_DNA"/>
</dbReference>
<sequence>MASQPAQEASRAMKLAARQVLGRAGTLRVANDNPRWIMAKLLELDEADHMRRVELARAG</sequence>